<accession>A0A939EMH3</accession>
<evidence type="ECO:0000256" key="19">
    <source>
        <dbReference type="PIRNR" id="PIRNR017184"/>
    </source>
</evidence>
<dbReference type="PROSITE" id="PS51383">
    <property type="entry name" value="YJEF_C_3"/>
    <property type="match status" value="1"/>
</dbReference>
<comment type="caution">
    <text evidence="22">The sequence shown here is derived from an EMBL/GenBank/DDBJ whole genome shotgun (WGS) entry which is preliminary data.</text>
</comment>
<dbReference type="Pfam" id="PF03853">
    <property type="entry name" value="YjeF_N"/>
    <property type="match status" value="1"/>
</dbReference>
<feature type="binding site" evidence="18">
    <location>
        <position position="157"/>
    </location>
    <ligand>
        <name>(6S)-NADPHX</name>
        <dbReference type="ChEBI" id="CHEBI:64076"/>
    </ligand>
</feature>
<keyword evidence="8 17" id="KW-0521">NADP</keyword>
<dbReference type="InterPro" id="IPR000631">
    <property type="entry name" value="CARKD"/>
</dbReference>
<dbReference type="Pfam" id="PF01256">
    <property type="entry name" value="Carb_kinase"/>
    <property type="match status" value="1"/>
</dbReference>
<feature type="binding site" evidence="17">
    <location>
        <position position="470"/>
    </location>
    <ligand>
        <name>(6S)-NADPHX</name>
        <dbReference type="ChEBI" id="CHEBI:64076"/>
    </ligand>
</feature>
<feature type="domain" description="YjeF C-terminal" evidence="20">
    <location>
        <begin position="230"/>
        <end position="524"/>
    </location>
</feature>
<dbReference type="PIRSF" id="PIRSF017184">
    <property type="entry name" value="Nnr"/>
    <property type="match status" value="1"/>
</dbReference>
<dbReference type="InterPro" id="IPR029056">
    <property type="entry name" value="Ribokinase-like"/>
</dbReference>
<evidence type="ECO:0000259" key="21">
    <source>
        <dbReference type="PROSITE" id="PS51385"/>
    </source>
</evidence>
<dbReference type="Gene3D" id="3.40.1190.20">
    <property type="match status" value="1"/>
</dbReference>
<comment type="function">
    <text evidence="14 19">Bifunctional enzyme that catalyzes the epimerization of the S- and R-forms of NAD(P)HX and the dehydration of the S-form of NAD(P)HX at the expense of ADP, which is converted to AMP. This allows the repair of both epimers of NAD(P)HX, a damaged form of NAD(P)H that is a result of enzymatic or heat-dependent hydration.</text>
</comment>
<comment type="catalytic activity">
    <reaction evidence="16 17 19">
        <text>(6S)-NADPHX + ADP = AMP + phosphate + NADPH + H(+)</text>
        <dbReference type="Rhea" id="RHEA:32235"/>
        <dbReference type="ChEBI" id="CHEBI:15378"/>
        <dbReference type="ChEBI" id="CHEBI:43474"/>
        <dbReference type="ChEBI" id="CHEBI:57783"/>
        <dbReference type="ChEBI" id="CHEBI:64076"/>
        <dbReference type="ChEBI" id="CHEBI:456215"/>
        <dbReference type="ChEBI" id="CHEBI:456216"/>
        <dbReference type="EC" id="4.2.1.136"/>
    </reaction>
</comment>
<keyword evidence="13" id="KW-0511">Multifunctional enzyme</keyword>
<dbReference type="RefSeq" id="WP_206938673.1">
    <property type="nucleotide sequence ID" value="NZ_JAFLNF010000002.1"/>
</dbReference>
<keyword evidence="7 17" id="KW-0067">ATP-binding</keyword>
<keyword evidence="6 17" id="KW-0547">Nucleotide-binding</keyword>
<dbReference type="GO" id="GO:0110051">
    <property type="term" value="P:metabolite repair"/>
    <property type="evidence" value="ECO:0007669"/>
    <property type="project" value="TreeGrafter"/>
</dbReference>
<evidence type="ECO:0000256" key="10">
    <source>
        <dbReference type="ARBA" id="ARBA00023027"/>
    </source>
</evidence>
<organism evidence="22 23">
    <name type="scientific">Roseibium limicola</name>
    <dbReference type="NCBI Taxonomy" id="2816037"/>
    <lineage>
        <taxon>Bacteria</taxon>
        <taxon>Pseudomonadati</taxon>
        <taxon>Pseudomonadota</taxon>
        <taxon>Alphaproteobacteria</taxon>
        <taxon>Hyphomicrobiales</taxon>
        <taxon>Stappiaceae</taxon>
        <taxon>Roseibium</taxon>
    </lineage>
</organism>
<feature type="binding site" evidence="17">
    <location>
        <begin position="440"/>
        <end position="444"/>
    </location>
    <ligand>
        <name>AMP</name>
        <dbReference type="ChEBI" id="CHEBI:456215"/>
    </ligand>
</feature>
<protein>
    <recommendedName>
        <fullName evidence="19">Bifunctional NAD(P)H-hydrate repair enzyme</fullName>
    </recommendedName>
    <alternativeName>
        <fullName evidence="19">Nicotinamide nucleotide repair protein</fullName>
    </alternativeName>
    <domain>
        <recommendedName>
            <fullName evidence="19">ADP-dependent (S)-NAD(P)H-hydrate dehydratase</fullName>
            <ecNumber evidence="19">4.2.1.136</ecNumber>
        </recommendedName>
        <alternativeName>
            <fullName evidence="19">ADP-dependent NAD(P)HX dehydratase</fullName>
        </alternativeName>
    </domain>
    <domain>
        <recommendedName>
            <fullName evidence="19">NAD(P)H-hydrate epimerase</fullName>
            <ecNumber evidence="19">5.1.99.6</ecNumber>
        </recommendedName>
    </domain>
</protein>
<evidence type="ECO:0000256" key="15">
    <source>
        <dbReference type="ARBA" id="ARBA00048238"/>
    </source>
</evidence>
<feature type="binding site" evidence="17">
    <location>
        <position position="342"/>
    </location>
    <ligand>
        <name>(6S)-NADPHX</name>
        <dbReference type="ChEBI" id="CHEBI:64076"/>
    </ligand>
</feature>
<evidence type="ECO:0000259" key="20">
    <source>
        <dbReference type="PROSITE" id="PS51383"/>
    </source>
</evidence>
<evidence type="ECO:0000256" key="6">
    <source>
        <dbReference type="ARBA" id="ARBA00022741"/>
    </source>
</evidence>
<dbReference type="AlphaFoldDB" id="A0A939EMH3"/>
<comment type="catalytic activity">
    <reaction evidence="15 17 19">
        <text>(6S)-NADHX + ADP = AMP + phosphate + NADH + H(+)</text>
        <dbReference type="Rhea" id="RHEA:32223"/>
        <dbReference type="ChEBI" id="CHEBI:15378"/>
        <dbReference type="ChEBI" id="CHEBI:43474"/>
        <dbReference type="ChEBI" id="CHEBI:57945"/>
        <dbReference type="ChEBI" id="CHEBI:64074"/>
        <dbReference type="ChEBI" id="CHEBI:456215"/>
        <dbReference type="ChEBI" id="CHEBI:456216"/>
        <dbReference type="EC" id="4.2.1.136"/>
    </reaction>
</comment>
<evidence type="ECO:0000256" key="5">
    <source>
        <dbReference type="ARBA" id="ARBA00022723"/>
    </source>
</evidence>
<comment type="similarity">
    <text evidence="18">Belongs to the NnrE/AIBP family.</text>
</comment>
<feature type="binding site" evidence="17">
    <location>
        <position position="406"/>
    </location>
    <ligand>
        <name>(6S)-NADPHX</name>
        <dbReference type="ChEBI" id="CHEBI:64076"/>
    </ligand>
</feature>
<keyword evidence="9 18" id="KW-0630">Potassium</keyword>
<feature type="binding site" evidence="18">
    <location>
        <position position="59"/>
    </location>
    <ligand>
        <name>K(+)</name>
        <dbReference type="ChEBI" id="CHEBI:29103"/>
    </ligand>
</feature>
<feature type="domain" description="YjeF N-terminal" evidence="21">
    <location>
        <begin position="11"/>
        <end position="220"/>
    </location>
</feature>
<feature type="binding site" evidence="18">
    <location>
        <position position="124"/>
    </location>
    <ligand>
        <name>K(+)</name>
        <dbReference type="ChEBI" id="CHEBI:29103"/>
    </ligand>
</feature>
<comment type="cofactor">
    <cofactor evidence="17">
        <name>Mg(2+)</name>
        <dbReference type="ChEBI" id="CHEBI:18420"/>
    </cofactor>
</comment>
<keyword evidence="5 18" id="KW-0479">Metal-binding</keyword>
<evidence type="ECO:0000256" key="12">
    <source>
        <dbReference type="ARBA" id="ARBA00023239"/>
    </source>
</evidence>
<proteinExistence type="inferred from homology"/>
<evidence type="ECO:0000256" key="18">
    <source>
        <dbReference type="HAMAP-Rule" id="MF_01966"/>
    </source>
</evidence>
<feature type="binding site" evidence="18">
    <location>
        <position position="160"/>
    </location>
    <ligand>
        <name>K(+)</name>
        <dbReference type="ChEBI" id="CHEBI:29103"/>
    </ligand>
</feature>
<dbReference type="PROSITE" id="PS01050">
    <property type="entry name" value="YJEF_C_2"/>
    <property type="match status" value="1"/>
</dbReference>
<comment type="catalytic activity">
    <reaction evidence="1 18 19">
        <text>(6R)-NADHX = (6S)-NADHX</text>
        <dbReference type="Rhea" id="RHEA:32215"/>
        <dbReference type="ChEBI" id="CHEBI:64074"/>
        <dbReference type="ChEBI" id="CHEBI:64075"/>
        <dbReference type="EC" id="5.1.99.6"/>
    </reaction>
</comment>
<dbReference type="GO" id="GO:0052855">
    <property type="term" value="F:ADP-dependent NAD(P)H-hydrate dehydratase activity"/>
    <property type="evidence" value="ECO:0007669"/>
    <property type="project" value="UniProtKB-UniRule"/>
</dbReference>
<dbReference type="NCBIfam" id="TIGR00197">
    <property type="entry name" value="yjeF_nterm"/>
    <property type="match status" value="1"/>
</dbReference>
<dbReference type="EC" id="4.2.1.136" evidence="19"/>
<evidence type="ECO:0000256" key="13">
    <source>
        <dbReference type="ARBA" id="ARBA00023268"/>
    </source>
</evidence>
<evidence type="ECO:0000256" key="1">
    <source>
        <dbReference type="ARBA" id="ARBA00000013"/>
    </source>
</evidence>
<dbReference type="HAMAP" id="MF_01966">
    <property type="entry name" value="NADHX_epimerase"/>
    <property type="match status" value="1"/>
</dbReference>
<feature type="binding site" evidence="17">
    <location>
        <position position="469"/>
    </location>
    <ligand>
        <name>AMP</name>
        <dbReference type="ChEBI" id="CHEBI:456215"/>
    </ligand>
</feature>
<dbReference type="InterPro" id="IPR030677">
    <property type="entry name" value="Nnr"/>
</dbReference>
<keyword evidence="10 17" id="KW-0520">NAD</keyword>
<evidence type="ECO:0000256" key="3">
    <source>
        <dbReference type="ARBA" id="ARBA00006001"/>
    </source>
</evidence>
<dbReference type="EMBL" id="JAFLNF010000002">
    <property type="protein sequence ID" value="MBO0344567.1"/>
    <property type="molecule type" value="Genomic_DNA"/>
</dbReference>
<dbReference type="GO" id="GO:0052856">
    <property type="term" value="F:NAD(P)HX epimerase activity"/>
    <property type="evidence" value="ECO:0007669"/>
    <property type="project" value="UniProtKB-UniRule"/>
</dbReference>
<dbReference type="NCBIfam" id="TIGR00196">
    <property type="entry name" value="yjeF_cterm"/>
    <property type="match status" value="1"/>
</dbReference>
<evidence type="ECO:0000256" key="17">
    <source>
        <dbReference type="HAMAP-Rule" id="MF_01965"/>
    </source>
</evidence>
<dbReference type="Gene3D" id="3.40.50.10260">
    <property type="entry name" value="YjeF N-terminal domain"/>
    <property type="match status" value="1"/>
</dbReference>
<sequence length="530" mass="54430">MTHEILTSEEMAKADLLAIERGVAGLELMECAGKAVADSAAQMCRRDDLILIVCGPGNNGGDGFVAARLLREQGWSVTVLCLKPPAALRGDAASAFASMPGEWQEISALEDFGGALGSAGLVIDALFGAGLDRPLSGLAADIVGAVNAAEVPVLSVDLPSGLNGTTGRVASDDASQGCAIEADATVTFFRKKPGHLLCPGRDLCGTVFLADIGIPEEVLEEIGSGLWENGPGVWLETWKPPSVSGHKYGRGHAVVFSGGATTSGAARLSAMAALRSGAGLVTMASPPSAILVNACHLTAVMLKSIRAPNGGGGEDREESEGGCGVDALLKDERLNAFLLGPGFGVGERARTYVHAILDAGRQLVLDADGLTSFAEDPEDLFTVIRQGHVLSERVGEGEGDTVLTPHDGEFSRLFPRLADLPKLQRVREAALLSGAVVVLKGADTVIAAPDGRAVINSNGSPWLATAGTGDVLAGIICGLLAQRVPAFEAACMAVWLHGAAASSFGPGLIAEDLAGELPAVFRQLLARGPE</sequence>
<feature type="binding site" evidence="18">
    <location>
        <begin position="58"/>
        <end position="62"/>
    </location>
    <ligand>
        <name>(6S)-NADPHX</name>
        <dbReference type="ChEBI" id="CHEBI:64076"/>
    </ligand>
</feature>
<keyword evidence="23" id="KW-1185">Reference proteome</keyword>
<dbReference type="PANTHER" id="PTHR12592">
    <property type="entry name" value="ATP-DEPENDENT (S)-NAD(P)H-HYDRATE DEHYDRATASE FAMILY MEMBER"/>
    <property type="match status" value="1"/>
</dbReference>
<evidence type="ECO:0000256" key="2">
    <source>
        <dbReference type="ARBA" id="ARBA00000909"/>
    </source>
</evidence>
<comment type="subunit">
    <text evidence="17">Homotetramer.</text>
</comment>
<comment type="similarity">
    <text evidence="17">Belongs to the NnrD/CARKD family.</text>
</comment>
<dbReference type="GO" id="GO:0005524">
    <property type="term" value="F:ATP binding"/>
    <property type="evidence" value="ECO:0007669"/>
    <property type="project" value="UniProtKB-UniRule"/>
</dbReference>
<feature type="binding site" evidence="17">
    <location>
        <position position="265"/>
    </location>
    <ligand>
        <name>(6S)-NADPHX</name>
        <dbReference type="ChEBI" id="CHEBI:64076"/>
    </ligand>
</feature>
<dbReference type="GO" id="GO:0046872">
    <property type="term" value="F:metal ion binding"/>
    <property type="evidence" value="ECO:0007669"/>
    <property type="project" value="UniProtKB-UniRule"/>
</dbReference>
<dbReference type="SUPFAM" id="SSF64153">
    <property type="entry name" value="YjeF N-terminal domain-like"/>
    <property type="match status" value="1"/>
</dbReference>
<evidence type="ECO:0000256" key="9">
    <source>
        <dbReference type="ARBA" id="ARBA00022958"/>
    </source>
</evidence>
<dbReference type="EC" id="5.1.99.6" evidence="19"/>
<evidence type="ECO:0000313" key="23">
    <source>
        <dbReference type="Proteomes" id="UP000664779"/>
    </source>
</evidence>
<name>A0A939EMH3_9HYPH</name>
<evidence type="ECO:0000256" key="8">
    <source>
        <dbReference type="ARBA" id="ARBA00022857"/>
    </source>
</evidence>
<evidence type="ECO:0000256" key="16">
    <source>
        <dbReference type="ARBA" id="ARBA00049209"/>
    </source>
</evidence>
<gene>
    <name evidence="18" type="primary">nnrE</name>
    <name evidence="17" type="synonym">nnrD</name>
    <name evidence="22" type="ORF">J0X15_04980</name>
</gene>
<dbReference type="PROSITE" id="PS51385">
    <property type="entry name" value="YJEF_N"/>
    <property type="match status" value="1"/>
</dbReference>
<keyword evidence="12 17" id="KW-0456">Lyase</keyword>
<comment type="function">
    <text evidence="17">Catalyzes the dehydration of the S-form of NAD(P)HX at the expense of ADP, which is converted to AMP. Together with NAD(P)HX epimerase, which catalyzes the epimerization of the S- and R-forms, the enzyme allows the repair of both epimers of NAD(P)HX, a damaged form of NAD(P)H that is a result of enzymatic or heat-dependent hydration.</text>
</comment>
<comment type="function">
    <text evidence="18">Catalyzes the epimerization of the S- and R-forms of NAD(P)HX, a damaged form of NAD(P)H that is a result of enzymatic or heat-dependent hydration. This is a prerequisite for the S-specific NAD(P)H-hydrate dehydratase to allow the repair of both epimers of NAD(P)HX.</text>
</comment>
<feature type="binding site" evidence="18">
    <location>
        <begin position="128"/>
        <end position="134"/>
    </location>
    <ligand>
        <name>(6S)-NADPHX</name>
        <dbReference type="ChEBI" id="CHEBI:64076"/>
    </ligand>
</feature>
<evidence type="ECO:0000256" key="4">
    <source>
        <dbReference type="ARBA" id="ARBA00009524"/>
    </source>
</evidence>
<evidence type="ECO:0000256" key="11">
    <source>
        <dbReference type="ARBA" id="ARBA00023235"/>
    </source>
</evidence>
<dbReference type="HAMAP" id="MF_01965">
    <property type="entry name" value="NADHX_dehydratase"/>
    <property type="match status" value="1"/>
</dbReference>
<dbReference type="InterPro" id="IPR017953">
    <property type="entry name" value="Carbohydrate_kinase_pred_CS"/>
</dbReference>
<comment type="caution">
    <text evidence="18">Lacks conserved residue(s) required for the propagation of feature annotation.</text>
</comment>
<keyword evidence="11 18" id="KW-0413">Isomerase</keyword>
<dbReference type="Proteomes" id="UP000664779">
    <property type="component" value="Unassembled WGS sequence"/>
</dbReference>
<dbReference type="PANTHER" id="PTHR12592:SF0">
    <property type="entry name" value="ATP-DEPENDENT (S)-NAD(P)H-HYDRATE DEHYDRATASE"/>
    <property type="match status" value="1"/>
</dbReference>
<comment type="similarity">
    <text evidence="4 19">In the C-terminal section; belongs to the NnrD/CARKD family.</text>
</comment>
<dbReference type="GO" id="GO:0046496">
    <property type="term" value="P:nicotinamide nucleotide metabolic process"/>
    <property type="evidence" value="ECO:0007669"/>
    <property type="project" value="UniProtKB-UniRule"/>
</dbReference>
<comment type="cofactor">
    <cofactor evidence="18 19">
        <name>K(+)</name>
        <dbReference type="ChEBI" id="CHEBI:29103"/>
    </cofactor>
    <text evidence="18 19">Binds 1 potassium ion per subunit.</text>
</comment>
<reference evidence="22" key="1">
    <citation type="submission" date="2021-03" db="EMBL/GenBank/DDBJ databases">
        <title>Roseibium sp. CAU 1637 isolated from Incheon.</title>
        <authorList>
            <person name="Kim W."/>
        </authorList>
    </citation>
    <scope>NUCLEOTIDE SEQUENCE</scope>
    <source>
        <strain evidence="22">CAU 1637</strain>
    </source>
</reference>
<dbReference type="InterPro" id="IPR004443">
    <property type="entry name" value="YjeF_N_dom"/>
</dbReference>
<comment type="catalytic activity">
    <reaction evidence="2 18 19">
        <text>(6R)-NADPHX = (6S)-NADPHX</text>
        <dbReference type="Rhea" id="RHEA:32227"/>
        <dbReference type="ChEBI" id="CHEBI:64076"/>
        <dbReference type="ChEBI" id="CHEBI:64077"/>
        <dbReference type="EC" id="5.1.99.6"/>
    </reaction>
</comment>
<evidence type="ECO:0000256" key="7">
    <source>
        <dbReference type="ARBA" id="ARBA00022840"/>
    </source>
</evidence>
<dbReference type="SUPFAM" id="SSF53613">
    <property type="entry name" value="Ribokinase-like"/>
    <property type="match status" value="1"/>
</dbReference>
<comment type="similarity">
    <text evidence="3 19">In the N-terminal section; belongs to the NnrE/AIBP family.</text>
</comment>
<evidence type="ECO:0000313" key="22">
    <source>
        <dbReference type="EMBL" id="MBO0344567.1"/>
    </source>
</evidence>
<dbReference type="InterPro" id="IPR036652">
    <property type="entry name" value="YjeF_N_dom_sf"/>
</dbReference>
<evidence type="ECO:0000256" key="14">
    <source>
        <dbReference type="ARBA" id="ARBA00025153"/>
    </source>
</evidence>
<dbReference type="CDD" id="cd01171">
    <property type="entry name" value="YXKO-related"/>
    <property type="match status" value="1"/>
</dbReference>